<dbReference type="SUPFAM" id="SSF55785">
    <property type="entry name" value="PYP-like sensor domain (PAS domain)"/>
    <property type="match status" value="1"/>
</dbReference>
<evidence type="ECO:0000256" key="1">
    <source>
        <dbReference type="ARBA" id="ARBA00029447"/>
    </source>
</evidence>
<keyword evidence="2" id="KW-0812">Transmembrane</keyword>
<dbReference type="Proteomes" id="UP001056201">
    <property type="component" value="Chromosome 2"/>
</dbReference>
<evidence type="ECO:0000313" key="4">
    <source>
        <dbReference type="EMBL" id="URI08617.1"/>
    </source>
</evidence>
<dbReference type="SUPFAM" id="SSF58104">
    <property type="entry name" value="Methyl-accepting chemotaxis protein (MCP) signaling domain"/>
    <property type="match status" value="1"/>
</dbReference>
<organism evidence="4 5">
    <name type="scientific">Aquincola tertiaricarbonis</name>
    <dbReference type="NCBI Taxonomy" id="391953"/>
    <lineage>
        <taxon>Bacteria</taxon>
        <taxon>Pseudomonadati</taxon>
        <taxon>Pseudomonadota</taxon>
        <taxon>Betaproteobacteria</taxon>
        <taxon>Burkholderiales</taxon>
        <taxon>Sphaerotilaceae</taxon>
        <taxon>Aquincola</taxon>
    </lineage>
</organism>
<dbReference type="CDD" id="cd00130">
    <property type="entry name" value="PAS"/>
    <property type="match status" value="1"/>
</dbReference>
<dbReference type="InterPro" id="IPR035965">
    <property type="entry name" value="PAS-like_dom_sf"/>
</dbReference>
<reference evidence="4" key="1">
    <citation type="submission" date="2022-05" db="EMBL/GenBank/DDBJ databases">
        <title>An RpoN-dependent PEP-CTERM gene is involved in floc formation of an Aquincola tertiaricarbonis strain.</title>
        <authorList>
            <person name="Qiu D."/>
            <person name="Xia M."/>
        </authorList>
    </citation>
    <scope>NUCLEOTIDE SEQUENCE</scope>
    <source>
        <strain evidence="4">RN12</strain>
    </source>
</reference>
<keyword evidence="2" id="KW-0472">Membrane</keyword>
<protein>
    <submittedName>
        <fullName evidence="4">PAS domain-containing protein</fullName>
    </submittedName>
</protein>
<evidence type="ECO:0000259" key="3">
    <source>
        <dbReference type="Pfam" id="PF08448"/>
    </source>
</evidence>
<feature type="transmembrane region" description="Helical" evidence="2">
    <location>
        <begin position="160"/>
        <end position="178"/>
    </location>
</feature>
<dbReference type="PANTHER" id="PTHR43531">
    <property type="entry name" value="PROTEIN ICFG"/>
    <property type="match status" value="1"/>
</dbReference>
<feature type="domain" description="PAS fold-4" evidence="3">
    <location>
        <begin position="13"/>
        <end position="111"/>
    </location>
</feature>
<keyword evidence="2" id="KW-1133">Transmembrane helix</keyword>
<sequence length="345" mass="36487">MSSQSNPRGPAPLILATDAQGHVTGANDGFRQQLGCSARALAARPHPALLHAVQPADTAIDLWTRLRACEPWAGRLAYRQADGEPCWLLVNAMPLRRDGQVCGYLMLHAPVSAAPTPHPPRAPVRRLGHDPAWRLRLGAAGLSALAMASGLLGGLAGTALLAHMGVCALGAAVLLGWWQVQVLRPWQRAQQQAQALEAGHPLAPAPVDEAQPWLRAMHRAALQLQSLLDELGPQVDSLRTASHALALQTDDLGQRTELAAAALQETACTVDQLRTTLQQPDDPAQALAAQAAGLSTVCEAMNRLDDSTQQNAARTDACKTAAAALALRAERLSASLRLFRPEGPG</sequence>
<dbReference type="InterPro" id="IPR051310">
    <property type="entry name" value="MCP_chemotaxis"/>
</dbReference>
<dbReference type="Pfam" id="PF08448">
    <property type="entry name" value="PAS_4"/>
    <property type="match status" value="1"/>
</dbReference>
<proteinExistence type="inferred from homology"/>
<comment type="similarity">
    <text evidence="1">Belongs to the methyl-accepting chemotaxis (MCP) protein family.</text>
</comment>
<gene>
    <name evidence="4" type="ORF">MW290_23845</name>
</gene>
<dbReference type="InterPro" id="IPR013656">
    <property type="entry name" value="PAS_4"/>
</dbReference>
<dbReference type="Gene3D" id="1.10.287.950">
    <property type="entry name" value="Methyl-accepting chemotaxis protein"/>
    <property type="match status" value="1"/>
</dbReference>
<dbReference type="NCBIfam" id="TIGR00229">
    <property type="entry name" value="sensory_box"/>
    <property type="match status" value="1"/>
</dbReference>
<dbReference type="EMBL" id="CP097636">
    <property type="protein sequence ID" value="URI08617.1"/>
    <property type="molecule type" value="Genomic_DNA"/>
</dbReference>
<name>A0ABY4S5L4_AQUTE</name>
<dbReference type="RefSeq" id="WP_250196839.1">
    <property type="nucleotide sequence ID" value="NZ_CP097636.1"/>
</dbReference>
<dbReference type="InterPro" id="IPR000014">
    <property type="entry name" value="PAS"/>
</dbReference>
<accession>A0ABY4S5L4</accession>
<evidence type="ECO:0000256" key="2">
    <source>
        <dbReference type="SAM" id="Phobius"/>
    </source>
</evidence>
<dbReference type="Gene3D" id="3.30.450.20">
    <property type="entry name" value="PAS domain"/>
    <property type="match status" value="1"/>
</dbReference>
<evidence type="ECO:0000313" key="5">
    <source>
        <dbReference type="Proteomes" id="UP001056201"/>
    </source>
</evidence>
<dbReference type="PANTHER" id="PTHR43531:SF7">
    <property type="entry name" value="AEROTAXIS RECEPTOR"/>
    <property type="match status" value="1"/>
</dbReference>
<keyword evidence="5" id="KW-1185">Reference proteome</keyword>